<dbReference type="PANTHER" id="PTHR22617:SF43">
    <property type="entry name" value="PROTEIN PILI"/>
    <property type="match status" value="1"/>
</dbReference>
<organism evidence="2 3">
    <name type="scientific">Halopseudomonas yangmingensis</name>
    <dbReference type="NCBI Taxonomy" id="1720063"/>
    <lineage>
        <taxon>Bacteria</taxon>
        <taxon>Pseudomonadati</taxon>
        <taxon>Pseudomonadota</taxon>
        <taxon>Gammaproteobacteria</taxon>
        <taxon>Pseudomonadales</taxon>
        <taxon>Pseudomonadaceae</taxon>
        <taxon>Halopseudomonas</taxon>
    </lineage>
</organism>
<dbReference type="GO" id="GO:0006935">
    <property type="term" value="P:chemotaxis"/>
    <property type="evidence" value="ECO:0007669"/>
    <property type="project" value="InterPro"/>
</dbReference>
<dbReference type="AlphaFoldDB" id="A0A1I4RZ31"/>
<accession>A0A1I4RZ31</accession>
<dbReference type="RefSeq" id="WP_093475747.1">
    <property type="nucleotide sequence ID" value="NZ_FOUI01000008.1"/>
</dbReference>
<sequence length="180" mass="19947">MTQTVHPFDLLKALAGQCRRQAAGLPAQEQLSETWSGIGFRLAGCDFVAAMGEVSEILHEPRYTPLPRVKGWVRGVANVRGRLLPVVDLARFFSSSVVTPRKQRRVLVLDRDDLFVGLLVDQLLGMQHFPVSGFRLGAQTLPADIEPFVVGGYLLDDRPPVHVFNFRALARDQAFLDVAV</sequence>
<dbReference type="PROSITE" id="PS50851">
    <property type="entry name" value="CHEW"/>
    <property type="match status" value="1"/>
</dbReference>
<dbReference type="SMART" id="SM00260">
    <property type="entry name" value="CheW"/>
    <property type="match status" value="1"/>
</dbReference>
<dbReference type="STRING" id="1720063.SAMN05216217_10869"/>
<feature type="domain" description="CheW-like" evidence="1">
    <location>
        <begin position="34"/>
        <end position="175"/>
    </location>
</feature>
<evidence type="ECO:0000313" key="3">
    <source>
        <dbReference type="Proteomes" id="UP000243629"/>
    </source>
</evidence>
<dbReference type="OrthoDB" id="5298045at2"/>
<name>A0A1I4RZ31_9GAMM</name>
<dbReference type="GO" id="GO:0005829">
    <property type="term" value="C:cytosol"/>
    <property type="evidence" value="ECO:0007669"/>
    <property type="project" value="TreeGrafter"/>
</dbReference>
<keyword evidence="3" id="KW-1185">Reference proteome</keyword>
<gene>
    <name evidence="2" type="ORF">SAMN05216217_10869</name>
</gene>
<dbReference type="InterPro" id="IPR002545">
    <property type="entry name" value="CheW-lke_dom"/>
</dbReference>
<protein>
    <submittedName>
        <fullName evidence="2">Twitching motility protein PilI</fullName>
    </submittedName>
</protein>
<reference evidence="3" key="1">
    <citation type="submission" date="2016-10" db="EMBL/GenBank/DDBJ databases">
        <authorList>
            <person name="Varghese N."/>
            <person name="Submissions S."/>
        </authorList>
    </citation>
    <scope>NUCLEOTIDE SEQUENCE [LARGE SCALE GENOMIC DNA]</scope>
    <source>
        <strain evidence="3">DSM 24213</strain>
    </source>
</reference>
<evidence type="ECO:0000313" key="2">
    <source>
        <dbReference type="EMBL" id="SFM57477.1"/>
    </source>
</evidence>
<dbReference type="InterPro" id="IPR036061">
    <property type="entry name" value="CheW-like_dom_sf"/>
</dbReference>
<dbReference type="PANTHER" id="PTHR22617">
    <property type="entry name" value="CHEMOTAXIS SENSOR HISTIDINE KINASE-RELATED"/>
    <property type="match status" value="1"/>
</dbReference>
<dbReference type="Gene3D" id="2.40.50.180">
    <property type="entry name" value="CheA-289, Domain 4"/>
    <property type="match status" value="1"/>
</dbReference>
<dbReference type="SUPFAM" id="SSF50341">
    <property type="entry name" value="CheW-like"/>
    <property type="match status" value="1"/>
</dbReference>
<dbReference type="GO" id="GO:0007165">
    <property type="term" value="P:signal transduction"/>
    <property type="evidence" value="ECO:0007669"/>
    <property type="project" value="InterPro"/>
</dbReference>
<dbReference type="Pfam" id="PF01584">
    <property type="entry name" value="CheW"/>
    <property type="match status" value="1"/>
</dbReference>
<evidence type="ECO:0000259" key="1">
    <source>
        <dbReference type="PROSITE" id="PS50851"/>
    </source>
</evidence>
<dbReference type="InterPro" id="IPR039315">
    <property type="entry name" value="CheW"/>
</dbReference>
<dbReference type="EMBL" id="FOUI01000008">
    <property type="protein sequence ID" value="SFM57477.1"/>
    <property type="molecule type" value="Genomic_DNA"/>
</dbReference>
<dbReference type="Proteomes" id="UP000243629">
    <property type="component" value="Unassembled WGS sequence"/>
</dbReference>
<proteinExistence type="predicted"/>